<keyword evidence="2" id="KW-1185">Reference proteome</keyword>
<accession>A0ACC1IPS0</accession>
<gene>
    <name evidence="1" type="ORF">LPJ66_002677</name>
</gene>
<evidence type="ECO:0000313" key="1">
    <source>
        <dbReference type="EMBL" id="KAJ1898545.1"/>
    </source>
</evidence>
<proteinExistence type="predicted"/>
<comment type="caution">
    <text evidence="1">The sequence shown here is derived from an EMBL/GenBank/DDBJ whole genome shotgun (WGS) entry which is preliminary data.</text>
</comment>
<dbReference type="EMBL" id="JANBPG010000229">
    <property type="protein sequence ID" value="KAJ1898545.1"/>
    <property type="molecule type" value="Genomic_DNA"/>
</dbReference>
<protein>
    <submittedName>
        <fullName evidence="1">Uncharacterized protein</fullName>
    </submittedName>
</protein>
<organism evidence="1 2">
    <name type="scientific">Kickxella alabastrina</name>
    <dbReference type="NCBI Taxonomy" id="61397"/>
    <lineage>
        <taxon>Eukaryota</taxon>
        <taxon>Fungi</taxon>
        <taxon>Fungi incertae sedis</taxon>
        <taxon>Zoopagomycota</taxon>
        <taxon>Kickxellomycotina</taxon>
        <taxon>Kickxellomycetes</taxon>
        <taxon>Kickxellales</taxon>
        <taxon>Kickxellaceae</taxon>
        <taxon>Kickxella</taxon>
    </lineage>
</organism>
<dbReference type="Proteomes" id="UP001150581">
    <property type="component" value="Unassembled WGS sequence"/>
</dbReference>
<sequence>MSATFLPTYSGCSANSNLFKSNSEIMTCVTSAAASPMNSDCQVPYGTGWGVYQPNNLAPALIYSHSIVTGDSLCQTTGTSYHYYTMLYPYIAWTKDLIGRKLRTYQKDKSYVLVEDVSFSMNNVAGGGKSGTKLLSGDFYPTQQDYTPTDNSTLTTASTNTTTAATKNTASSTGGIENTRASVAGDYGPNDSEDINKNDDNIEIIDKNAVVTVNGTTVPILELFTDPGMSDLEITRVVHFTETDSNGKLVLVSNIDVETYAYSDFTGNSNNIIGRISSLLLSPFSS</sequence>
<name>A0ACC1IPS0_9FUNG</name>
<reference evidence="1" key="1">
    <citation type="submission" date="2022-07" db="EMBL/GenBank/DDBJ databases">
        <title>Phylogenomic reconstructions and comparative analyses of Kickxellomycotina fungi.</title>
        <authorList>
            <person name="Reynolds N.K."/>
            <person name="Stajich J.E."/>
            <person name="Barry K."/>
            <person name="Grigoriev I.V."/>
            <person name="Crous P."/>
            <person name="Smith M.E."/>
        </authorList>
    </citation>
    <scope>NUCLEOTIDE SEQUENCE</scope>
    <source>
        <strain evidence="1">Benny 63K</strain>
    </source>
</reference>
<evidence type="ECO:0000313" key="2">
    <source>
        <dbReference type="Proteomes" id="UP001150581"/>
    </source>
</evidence>